<reference evidence="1" key="1">
    <citation type="submission" date="2020-02" db="EMBL/GenBank/DDBJ databases">
        <authorList>
            <person name="Shen X.-R."/>
            <person name="Zhang Y.-X."/>
        </authorList>
    </citation>
    <scope>NUCLEOTIDE SEQUENCE</scope>
    <source>
        <strain evidence="1">SYP-B3998</strain>
    </source>
</reference>
<sequence>MVDKGKERTAEPNKDHAVIKSSTSLKIVNAKEVAVQYEIKDFLYDDGQYEWLLLAQGDVQIDGHLHLDGEKGWEDTVTHEAWRQFATLRDEPTGHTIAGLVIDGQLTVNGSIINSNLDWGPYLIVKGNCHAQNIVSGGAYIRIDGDATVEEAVYGSYNHGELTVGGKLETKIYINEDHCVSAIKGLSSSFAFVEREEARTYGEDDSIPSKLKKLLTPTLLLWGDLWKTLCSGQSIVKKKGDKQQKPQTIEEWVPLVWSNRAHLKKVPAALKDEAFYLQLFAENAPIADMDVREIVLSISPAKLTENVCAAALQLSPLSLLLTPTTFDLAQLYEKCFLQVKNPESIFYEIPERYRSEAMHLHLARYRSRVKV</sequence>
<protein>
    <submittedName>
        <fullName evidence="1">Uncharacterized protein</fullName>
    </submittedName>
</protein>
<name>A0A6G3ZZ39_9BACL</name>
<dbReference type="AlphaFoldDB" id="A0A6G3ZZ39"/>
<dbReference type="EMBL" id="JAAIKC010000003">
    <property type="protein sequence ID" value="NEW06841.1"/>
    <property type="molecule type" value="Genomic_DNA"/>
</dbReference>
<comment type="caution">
    <text evidence="1">The sequence shown here is derived from an EMBL/GenBank/DDBJ whole genome shotgun (WGS) entry which is preliminary data.</text>
</comment>
<proteinExistence type="predicted"/>
<evidence type="ECO:0000313" key="1">
    <source>
        <dbReference type="EMBL" id="NEW06841.1"/>
    </source>
</evidence>
<gene>
    <name evidence="1" type="ORF">GK047_12555</name>
</gene>
<dbReference type="RefSeq" id="WP_163946559.1">
    <property type="nucleotide sequence ID" value="NZ_JAAIKC010000003.1"/>
</dbReference>
<accession>A0A6G3ZZ39</accession>
<organism evidence="1">
    <name type="scientific">Paenibacillus sp. SYP-B3998</name>
    <dbReference type="NCBI Taxonomy" id="2678564"/>
    <lineage>
        <taxon>Bacteria</taxon>
        <taxon>Bacillati</taxon>
        <taxon>Bacillota</taxon>
        <taxon>Bacilli</taxon>
        <taxon>Bacillales</taxon>
        <taxon>Paenibacillaceae</taxon>
        <taxon>Paenibacillus</taxon>
    </lineage>
</organism>